<evidence type="ECO:0000313" key="3">
    <source>
        <dbReference type="Proteomes" id="UP000293874"/>
    </source>
</evidence>
<gene>
    <name evidence="2" type="ORF">EV199_2503</name>
</gene>
<evidence type="ECO:0000313" key="2">
    <source>
        <dbReference type="EMBL" id="RZS76617.1"/>
    </source>
</evidence>
<organism evidence="2 3">
    <name type="scientific">Pseudobacter ginsenosidimutans</name>
    <dbReference type="NCBI Taxonomy" id="661488"/>
    <lineage>
        <taxon>Bacteria</taxon>
        <taxon>Pseudomonadati</taxon>
        <taxon>Bacteroidota</taxon>
        <taxon>Chitinophagia</taxon>
        <taxon>Chitinophagales</taxon>
        <taxon>Chitinophagaceae</taxon>
        <taxon>Pseudobacter</taxon>
    </lineage>
</organism>
<accession>A0A4V2F2A7</accession>
<dbReference type="EMBL" id="SGXA01000001">
    <property type="protein sequence ID" value="RZS76617.1"/>
    <property type="molecule type" value="Genomic_DNA"/>
</dbReference>
<reference evidence="2 3" key="1">
    <citation type="submission" date="2019-02" db="EMBL/GenBank/DDBJ databases">
        <title>Genomic Encyclopedia of Type Strains, Phase IV (KMG-IV): sequencing the most valuable type-strain genomes for metagenomic binning, comparative biology and taxonomic classification.</title>
        <authorList>
            <person name="Goeker M."/>
        </authorList>
    </citation>
    <scope>NUCLEOTIDE SEQUENCE [LARGE SCALE GENOMIC DNA]</scope>
    <source>
        <strain evidence="2 3">DSM 18116</strain>
    </source>
</reference>
<protein>
    <submittedName>
        <fullName evidence="2">Uncharacterized protein</fullName>
    </submittedName>
</protein>
<keyword evidence="1" id="KW-0812">Transmembrane</keyword>
<keyword evidence="1" id="KW-1133">Transmembrane helix</keyword>
<proteinExistence type="predicted"/>
<comment type="caution">
    <text evidence="2">The sequence shown here is derived from an EMBL/GenBank/DDBJ whole genome shotgun (WGS) entry which is preliminary data.</text>
</comment>
<name>A0A4V2F2A7_9BACT</name>
<keyword evidence="3" id="KW-1185">Reference proteome</keyword>
<sequence>MKISRKKFVIGFLVSAFVFQFITNSILGNEISLFPRNGEWFPEGGSIAWKNTLATIIYPVKFVLVEPLSFLAQDPDPPPPLLLLAFAIYWTAIALVLHFVFFRLFNRKKT</sequence>
<feature type="transmembrane region" description="Helical" evidence="1">
    <location>
        <begin position="81"/>
        <end position="105"/>
    </location>
</feature>
<keyword evidence="1" id="KW-0472">Membrane</keyword>
<dbReference type="Proteomes" id="UP000293874">
    <property type="component" value="Unassembled WGS sequence"/>
</dbReference>
<evidence type="ECO:0000256" key="1">
    <source>
        <dbReference type="SAM" id="Phobius"/>
    </source>
</evidence>
<dbReference type="AlphaFoldDB" id="A0A4V2F2A7"/>